<evidence type="ECO:0000256" key="1">
    <source>
        <dbReference type="SAM" id="MobiDB-lite"/>
    </source>
</evidence>
<feature type="compositionally biased region" description="Basic and acidic residues" evidence="1">
    <location>
        <begin position="15"/>
        <end position="24"/>
    </location>
</feature>
<dbReference type="Proteomes" id="UP001305647">
    <property type="component" value="Unassembled WGS sequence"/>
</dbReference>
<evidence type="ECO:0000313" key="2">
    <source>
        <dbReference type="EMBL" id="KAK4097861.1"/>
    </source>
</evidence>
<gene>
    <name evidence="2" type="ORF">N658DRAFT_488852</name>
</gene>
<proteinExistence type="predicted"/>
<dbReference type="AlphaFoldDB" id="A0AAN6PYT7"/>
<feature type="compositionally biased region" description="Acidic residues" evidence="1">
    <location>
        <begin position="78"/>
        <end position="92"/>
    </location>
</feature>
<reference evidence="2" key="2">
    <citation type="submission" date="2023-05" db="EMBL/GenBank/DDBJ databases">
        <authorList>
            <consortium name="Lawrence Berkeley National Laboratory"/>
            <person name="Steindorff A."/>
            <person name="Hensen N."/>
            <person name="Bonometti L."/>
            <person name="Westerberg I."/>
            <person name="Brannstrom I.O."/>
            <person name="Guillou S."/>
            <person name="Cros-Aarteil S."/>
            <person name="Calhoun S."/>
            <person name="Haridas S."/>
            <person name="Kuo A."/>
            <person name="Mondo S."/>
            <person name="Pangilinan J."/>
            <person name="Riley R."/>
            <person name="Labutti K."/>
            <person name="Andreopoulos B."/>
            <person name="Lipzen A."/>
            <person name="Chen C."/>
            <person name="Yanf M."/>
            <person name="Daum C."/>
            <person name="Ng V."/>
            <person name="Clum A."/>
            <person name="Ohm R."/>
            <person name="Martin F."/>
            <person name="Silar P."/>
            <person name="Natvig D."/>
            <person name="Lalanne C."/>
            <person name="Gautier V."/>
            <person name="Ament-Velasquez S.L."/>
            <person name="Kruys A."/>
            <person name="Hutchinson M.I."/>
            <person name="Powell A.J."/>
            <person name="Barry K."/>
            <person name="Miller A.N."/>
            <person name="Grigoriev I.V."/>
            <person name="Debuchy R."/>
            <person name="Gladieux P."/>
            <person name="Thoren M.H."/>
            <person name="Johannesson H."/>
        </authorList>
    </citation>
    <scope>NUCLEOTIDE SEQUENCE</scope>
    <source>
        <strain evidence="2">CBS 757.83</strain>
    </source>
</reference>
<feature type="compositionally biased region" description="Polar residues" evidence="1">
    <location>
        <begin position="44"/>
        <end position="66"/>
    </location>
</feature>
<keyword evidence="3" id="KW-1185">Reference proteome</keyword>
<feature type="region of interest" description="Disordered" evidence="1">
    <location>
        <begin position="1"/>
        <end position="101"/>
    </location>
</feature>
<evidence type="ECO:0000313" key="3">
    <source>
        <dbReference type="Proteomes" id="UP001305647"/>
    </source>
</evidence>
<comment type="caution">
    <text evidence="2">The sequence shown here is derived from an EMBL/GenBank/DDBJ whole genome shotgun (WGS) entry which is preliminary data.</text>
</comment>
<protein>
    <submittedName>
        <fullName evidence="2">Uncharacterized protein</fullName>
    </submittedName>
</protein>
<accession>A0AAN6PYT7</accession>
<organism evidence="2 3">
    <name type="scientific">Parathielavia hyrcaniae</name>
    <dbReference type="NCBI Taxonomy" id="113614"/>
    <lineage>
        <taxon>Eukaryota</taxon>
        <taxon>Fungi</taxon>
        <taxon>Dikarya</taxon>
        <taxon>Ascomycota</taxon>
        <taxon>Pezizomycotina</taxon>
        <taxon>Sordariomycetes</taxon>
        <taxon>Sordariomycetidae</taxon>
        <taxon>Sordariales</taxon>
        <taxon>Chaetomiaceae</taxon>
        <taxon>Parathielavia</taxon>
    </lineage>
</organism>
<name>A0AAN6PYT7_9PEZI</name>
<sequence length="101" mass="11289">MPRKRRVDGDDDDRLPEGMRRVAYDADTQTYTYESVNGAEYTGQAGQRHSDANNANPTTSKYPPSSSRKDRRGREGREEDGEEEGEEEEEGDVGGGKEGKF</sequence>
<dbReference type="EMBL" id="MU863666">
    <property type="protein sequence ID" value="KAK4097861.1"/>
    <property type="molecule type" value="Genomic_DNA"/>
</dbReference>
<reference evidence="2" key="1">
    <citation type="journal article" date="2023" name="Mol. Phylogenet. Evol.">
        <title>Genome-scale phylogeny and comparative genomics of the fungal order Sordariales.</title>
        <authorList>
            <person name="Hensen N."/>
            <person name="Bonometti L."/>
            <person name="Westerberg I."/>
            <person name="Brannstrom I.O."/>
            <person name="Guillou S."/>
            <person name="Cros-Aarteil S."/>
            <person name="Calhoun S."/>
            <person name="Haridas S."/>
            <person name="Kuo A."/>
            <person name="Mondo S."/>
            <person name="Pangilinan J."/>
            <person name="Riley R."/>
            <person name="LaButti K."/>
            <person name="Andreopoulos B."/>
            <person name="Lipzen A."/>
            <person name="Chen C."/>
            <person name="Yan M."/>
            <person name="Daum C."/>
            <person name="Ng V."/>
            <person name="Clum A."/>
            <person name="Steindorff A."/>
            <person name="Ohm R.A."/>
            <person name="Martin F."/>
            <person name="Silar P."/>
            <person name="Natvig D.O."/>
            <person name="Lalanne C."/>
            <person name="Gautier V."/>
            <person name="Ament-Velasquez S.L."/>
            <person name="Kruys A."/>
            <person name="Hutchinson M.I."/>
            <person name="Powell A.J."/>
            <person name="Barry K."/>
            <person name="Miller A.N."/>
            <person name="Grigoriev I.V."/>
            <person name="Debuchy R."/>
            <person name="Gladieux P."/>
            <person name="Hiltunen Thoren M."/>
            <person name="Johannesson H."/>
        </authorList>
    </citation>
    <scope>NUCLEOTIDE SEQUENCE</scope>
    <source>
        <strain evidence="2">CBS 757.83</strain>
    </source>
</reference>